<reference evidence="1 2" key="1">
    <citation type="journal article" date="2024" name="G3 (Bethesda)">
        <title>Genome assembly of Hibiscus sabdariffa L. provides insights into metabolisms of medicinal natural products.</title>
        <authorList>
            <person name="Kim T."/>
        </authorList>
    </citation>
    <scope>NUCLEOTIDE SEQUENCE [LARGE SCALE GENOMIC DNA]</scope>
    <source>
        <strain evidence="1">TK-2024</strain>
        <tissue evidence="1">Old leaves</tissue>
    </source>
</reference>
<protein>
    <submittedName>
        <fullName evidence="1">Uncharacterized protein</fullName>
    </submittedName>
</protein>
<evidence type="ECO:0000313" key="1">
    <source>
        <dbReference type="EMBL" id="KAK8511438.1"/>
    </source>
</evidence>
<organism evidence="1 2">
    <name type="scientific">Hibiscus sabdariffa</name>
    <name type="common">roselle</name>
    <dbReference type="NCBI Taxonomy" id="183260"/>
    <lineage>
        <taxon>Eukaryota</taxon>
        <taxon>Viridiplantae</taxon>
        <taxon>Streptophyta</taxon>
        <taxon>Embryophyta</taxon>
        <taxon>Tracheophyta</taxon>
        <taxon>Spermatophyta</taxon>
        <taxon>Magnoliopsida</taxon>
        <taxon>eudicotyledons</taxon>
        <taxon>Gunneridae</taxon>
        <taxon>Pentapetalae</taxon>
        <taxon>rosids</taxon>
        <taxon>malvids</taxon>
        <taxon>Malvales</taxon>
        <taxon>Malvaceae</taxon>
        <taxon>Malvoideae</taxon>
        <taxon>Hibiscus</taxon>
    </lineage>
</organism>
<sequence>MVDFSVGVEHPGVSNPGVLSLGEFPPLVLGAAETISREAVDGTVADNVVPGSKAVGEATGDAKSGEGLRDLEKDWKSLFSGQTLSFYPPVEKVGKIFVQPSREVLDLGAKQWDNALLGNFLGKSPPLGVFQRTTDKLWGREGSVEIRAYSFPSSSRFYGGIDHGSLVSGSVEAVVSGEGLGVELGVVSPQAVRVDGVGEVSSAQLVPRSVSPSFGQTLEDERVDLVSGQDGVSNISVNKFEVLCVVVDDEVVKDVLTRPERVAAGGVAELMDKLKSKEKGRVAKKKGKGRGAVKDGQKLETYEAISTELIDYFSGSLGVKDDNVQGVSDSLLKDILGCELAADVKDDLVALLL</sequence>
<accession>A0ABR2BWI1</accession>
<name>A0ABR2BWI1_9ROSI</name>
<proteinExistence type="predicted"/>
<dbReference type="Proteomes" id="UP001472677">
    <property type="component" value="Unassembled WGS sequence"/>
</dbReference>
<comment type="caution">
    <text evidence="1">The sequence shown here is derived from an EMBL/GenBank/DDBJ whole genome shotgun (WGS) entry which is preliminary data.</text>
</comment>
<keyword evidence="2" id="KW-1185">Reference proteome</keyword>
<evidence type="ECO:0000313" key="2">
    <source>
        <dbReference type="Proteomes" id="UP001472677"/>
    </source>
</evidence>
<dbReference type="EMBL" id="JBBPBM010000078">
    <property type="protein sequence ID" value="KAK8511438.1"/>
    <property type="molecule type" value="Genomic_DNA"/>
</dbReference>
<gene>
    <name evidence="1" type="ORF">V6N12_038041</name>
</gene>